<comment type="subunit">
    <text evidence="3 15">Tetramer of two alpha and two beta subunits.</text>
</comment>
<gene>
    <name evidence="15" type="primary">pheT</name>
    <name evidence="16" type="ORF">DN745_02860</name>
</gene>
<dbReference type="SMART" id="SM00874">
    <property type="entry name" value="B5"/>
    <property type="match status" value="1"/>
</dbReference>
<keyword evidence="17" id="KW-1185">Reference proteome</keyword>
<comment type="similarity">
    <text evidence="2 15">Belongs to the phenylalanyl-tRNA synthetase beta subunit family. Type 1 subfamily.</text>
</comment>
<keyword evidence="11" id="KW-0694">RNA-binding</keyword>
<evidence type="ECO:0000256" key="2">
    <source>
        <dbReference type="ARBA" id="ARBA00008653"/>
    </source>
</evidence>
<dbReference type="AlphaFoldDB" id="A0A2Z4FH82"/>
<dbReference type="InterPro" id="IPR005146">
    <property type="entry name" value="B3/B4_tRNA-bd"/>
</dbReference>
<accession>A0A2Z4FH82</accession>
<evidence type="ECO:0000256" key="11">
    <source>
        <dbReference type="ARBA" id="ARBA00022884"/>
    </source>
</evidence>
<dbReference type="Pfam" id="PF03484">
    <property type="entry name" value="B5"/>
    <property type="match status" value="1"/>
</dbReference>
<evidence type="ECO:0000256" key="13">
    <source>
        <dbReference type="ARBA" id="ARBA00023146"/>
    </source>
</evidence>
<dbReference type="InterPro" id="IPR005147">
    <property type="entry name" value="tRNA_synthase_B5-dom"/>
</dbReference>
<evidence type="ECO:0000256" key="14">
    <source>
        <dbReference type="ARBA" id="ARBA00049255"/>
    </source>
</evidence>
<dbReference type="OrthoDB" id="9805455at2"/>
<dbReference type="InterPro" id="IPR036690">
    <property type="entry name" value="Fdx_antiC-bd_sf"/>
</dbReference>
<dbReference type="RefSeq" id="WP_111331989.1">
    <property type="nucleotide sequence ID" value="NZ_CP030032.1"/>
</dbReference>
<dbReference type="Pfam" id="PF03483">
    <property type="entry name" value="B3_4"/>
    <property type="match status" value="1"/>
</dbReference>
<comment type="subcellular location">
    <subcellularLocation>
        <location evidence="1 15">Cytoplasm</location>
    </subcellularLocation>
</comment>
<evidence type="ECO:0000313" key="16">
    <source>
        <dbReference type="EMBL" id="AWV88337.1"/>
    </source>
</evidence>
<dbReference type="SUPFAM" id="SSF50249">
    <property type="entry name" value="Nucleic acid-binding proteins"/>
    <property type="match status" value="1"/>
</dbReference>
<dbReference type="SUPFAM" id="SSF55681">
    <property type="entry name" value="Class II aaRS and biotin synthetases"/>
    <property type="match status" value="1"/>
</dbReference>
<dbReference type="GO" id="GO:0009328">
    <property type="term" value="C:phenylalanine-tRNA ligase complex"/>
    <property type="evidence" value="ECO:0007669"/>
    <property type="project" value="TreeGrafter"/>
</dbReference>
<dbReference type="PROSITE" id="PS51483">
    <property type="entry name" value="B5"/>
    <property type="match status" value="1"/>
</dbReference>
<evidence type="ECO:0000256" key="5">
    <source>
        <dbReference type="ARBA" id="ARBA00022555"/>
    </source>
</evidence>
<dbReference type="SUPFAM" id="SSF56037">
    <property type="entry name" value="PheT/TilS domain"/>
    <property type="match status" value="1"/>
</dbReference>
<keyword evidence="10 15" id="KW-0460">Magnesium</keyword>
<evidence type="ECO:0000256" key="10">
    <source>
        <dbReference type="ARBA" id="ARBA00022842"/>
    </source>
</evidence>
<feature type="binding site" evidence="15">
    <location>
        <position position="470"/>
    </location>
    <ligand>
        <name>Mg(2+)</name>
        <dbReference type="ChEBI" id="CHEBI:18420"/>
        <note>shared with alpha subunit</note>
    </ligand>
</feature>
<dbReference type="InterPro" id="IPR020825">
    <property type="entry name" value="Phe-tRNA_synthase-like_B3/B4"/>
</dbReference>
<dbReference type="GO" id="GO:0000287">
    <property type="term" value="F:magnesium ion binding"/>
    <property type="evidence" value="ECO:0007669"/>
    <property type="project" value="UniProtKB-UniRule"/>
</dbReference>
<dbReference type="Gene3D" id="3.30.70.380">
    <property type="entry name" value="Ferrodoxin-fold anticodon-binding domain"/>
    <property type="match status" value="1"/>
</dbReference>
<organism evidence="16 17">
    <name type="scientific">Bradymonas sediminis</name>
    <dbReference type="NCBI Taxonomy" id="1548548"/>
    <lineage>
        <taxon>Bacteria</taxon>
        <taxon>Deltaproteobacteria</taxon>
        <taxon>Bradymonadales</taxon>
        <taxon>Bradymonadaceae</taxon>
        <taxon>Bradymonas</taxon>
    </lineage>
</organism>
<dbReference type="Pfam" id="PF17759">
    <property type="entry name" value="tRNA_synthFbeta"/>
    <property type="match status" value="1"/>
</dbReference>
<dbReference type="InterPro" id="IPR041616">
    <property type="entry name" value="PheRS_beta_core"/>
</dbReference>
<dbReference type="EMBL" id="CP030032">
    <property type="protein sequence ID" value="AWV88337.1"/>
    <property type="molecule type" value="Genomic_DNA"/>
</dbReference>
<dbReference type="InterPro" id="IPR009061">
    <property type="entry name" value="DNA-bd_dom_put_sf"/>
</dbReference>
<reference evidence="16 17" key="1">
    <citation type="submission" date="2018-06" db="EMBL/GenBank/DDBJ databases">
        <title>Lujinxingia sediminis gen. nov. sp. nov., a new facultative anaerobic member of the class Deltaproteobacteria, and proposal of Lujinxingaceae fam. nov.</title>
        <authorList>
            <person name="Guo L.-Y."/>
            <person name="Li C.-M."/>
            <person name="Wang S."/>
            <person name="Du Z.-J."/>
        </authorList>
    </citation>
    <scope>NUCLEOTIDE SEQUENCE [LARGE SCALE GENOMIC DNA]</scope>
    <source>
        <strain evidence="16 17">FA350</strain>
    </source>
</reference>
<dbReference type="InterPro" id="IPR005121">
    <property type="entry name" value="Fdx_antiC-bd"/>
</dbReference>
<dbReference type="InterPro" id="IPR004532">
    <property type="entry name" value="Phe-tRNA-ligase_IIc_bsu_bact"/>
</dbReference>
<dbReference type="SMART" id="SM00873">
    <property type="entry name" value="B3_4"/>
    <property type="match status" value="1"/>
</dbReference>
<dbReference type="PANTHER" id="PTHR10947:SF0">
    <property type="entry name" value="PHENYLALANINE--TRNA LIGASE BETA SUBUNIT"/>
    <property type="match status" value="1"/>
</dbReference>
<keyword evidence="4 15" id="KW-0963">Cytoplasm</keyword>
<dbReference type="CDD" id="cd00769">
    <property type="entry name" value="PheRS_beta_core"/>
    <property type="match status" value="1"/>
</dbReference>
<dbReference type="Pfam" id="PF01588">
    <property type="entry name" value="tRNA_bind"/>
    <property type="match status" value="1"/>
</dbReference>
<keyword evidence="8 15" id="KW-0547">Nucleotide-binding</keyword>
<dbReference type="InterPro" id="IPR012340">
    <property type="entry name" value="NA-bd_OB-fold"/>
</dbReference>
<dbReference type="Gene3D" id="3.50.40.10">
    <property type="entry name" value="Phenylalanyl-trna Synthetase, Chain B, domain 3"/>
    <property type="match status" value="1"/>
</dbReference>
<protein>
    <recommendedName>
        <fullName evidence="15">Phenylalanine--tRNA ligase beta subunit</fullName>
        <ecNumber evidence="15">6.1.1.20</ecNumber>
    </recommendedName>
    <alternativeName>
        <fullName evidence="15">Phenylalanyl-tRNA synthetase beta subunit</fullName>
        <shortName evidence="15">PheRS</shortName>
    </alternativeName>
</protein>
<feature type="binding site" evidence="15">
    <location>
        <position position="480"/>
    </location>
    <ligand>
        <name>Mg(2+)</name>
        <dbReference type="ChEBI" id="CHEBI:18420"/>
        <note>shared with alpha subunit</note>
    </ligand>
</feature>
<dbReference type="SMART" id="SM00896">
    <property type="entry name" value="FDX-ACB"/>
    <property type="match status" value="1"/>
</dbReference>
<dbReference type="Gene3D" id="2.40.50.140">
    <property type="entry name" value="Nucleic acid-binding proteins"/>
    <property type="match status" value="1"/>
</dbReference>
<comment type="catalytic activity">
    <reaction evidence="14 15">
        <text>tRNA(Phe) + L-phenylalanine + ATP = L-phenylalanyl-tRNA(Phe) + AMP + diphosphate + H(+)</text>
        <dbReference type="Rhea" id="RHEA:19413"/>
        <dbReference type="Rhea" id="RHEA-COMP:9668"/>
        <dbReference type="Rhea" id="RHEA-COMP:9699"/>
        <dbReference type="ChEBI" id="CHEBI:15378"/>
        <dbReference type="ChEBI" id="CHEBI:30616"/>
        <dbReference type="ChEBI" id="CHEBI:33019"/>
        <dbReference type="ChEBI" id="CHEBI:58095"/>
        <dbReference type="ChEBI" id="CHEBI:78442"/>
        <dbReference type="ChEBI" id="CHEBI:78531"/>
        <dbReference type="ChEBI" id="CHEBI:456215"/>
        <dbReference type="EC" id="6.1.1.20"/>
    </reaction>
</comment>
<evidence type="ECO:0000256" key="8">
    <source>
        <dbReference type="ARBA" id="ARBA00022741"/>
    </source>
</evidence>
<evidence type="ECO:0000256" key="9">
    <source>
        <dbReference type="ARBA" id="ARBA00022840"/>
    </source>
</evidence>
<keyword evidence="7 15" id="KW-0479">Metal-binding</keyword>
<keyword evidence="5" id="KW-0820">tRNA-binding</keyword>
<dbReference type="GO" id="GO:0005524">
    <property type="term" value="F:ATP binding"/>
    <property type="evidence" value="ECO:0007669"/>
    <property type="project" value="UniProtKB-UniRule"/>
</dbReference>
<feature type="binding site" evidence="15">
    <location>
        <position position="476"/>
    </location>
    <ligand>
        <name>Mg(2+)</name>
        <dbReference type="ChEBI" id="CHEBI:18420"/>
        <note>shared with alpha subunit</note>
    </ligand>
</feature>
<evidence type="ECO:0000313" key="17">
    <source>
        <dbReference type="Proteomes" id="UP000249799"/>
    </source>
</evidence>
<dbReference type="SUPFAM" id="SSF54991">
    <property type="entry name" value="Anticodon-binding domain of PheRS"/>
    <property type="match status" value="1"/>
</dbReference>
<dbReference type="Pfam" id="PF03147">
    <property type="entry name" value="FDX-ACB"/>
    <property type="match status" value="1"/>
</dbReference>
<dbReference type="GO" id="GO:0006432">
    <property type="term" value="P:phenylalanyl-tRNA aminoacylation"/>
    <property type="evidence" value="ECO:0007669"/>
    <property type="project" value="UniProtKB-UniRule"/>
</dbReference>
<dbReference type="KEGG" id="bsed:DN745_02860"/>
<name>A0A2Z4FH82_9DELT</name>
<evidence type="ECO:0000256" key="3">
    <source>
        <dbReference type="ARBA" id="ARBA00011209"/>
    </source>
</evidence>
<keyword evidence="12 15" id="KW-0648">Protein biosynthesis</keyword>
<dbReference type="InterPro" id="IPR045060">
    <property type="entry name" value="Phe-tRNA-ligase_IIc_bsu"/>
</dbReference>
<evidence type="ECO:0000256" key="4">
    <source>
        <dbReference type="ARBA" id="ARBA00022490"/>
    </source>
</evidence>
<dbReference type="SUPFAM" id="SSF46955">
    <property type="entry name" value="Putative DNA-binding domain"/>
    <property type="match status" value="1"/>
</dbReference>
<dbReference type="PROSITE" id="PS51447">
    <property type="entry name" value="FDX_ACB"/>
    <property type="match status" value="1"/>
</dbReference>
<dbReference type="InterPro" id="IPR045864">
    <property type="entry name" value="aa-tRNA-synth_II/BPL/LPL"/>
</dbReference>
<proteinExistence type="inferred from homology"/>
<dbReference type="GO" id="GO:0004826">
    <property type="term" value="F:phenylalanine-tRNA ligase activity"/>
    <property type="evidence" value="ECO:0007669"/>
    <property type="project" value="UniProtKB-UniRule"/>
</dbReference>
<dbReference type="CDD" id="cd02796">
    <property type="entry name" value="tRNA_bind_bactPheRS"/>
    <property type="match status" value="1"/>
</dbReference>
<dbReference type="Gene3D" id="3.30.930.10">
    <property type="entry name" value="Bira Bifunctional Protein, Domain 2"/>
    <property type="match status" value="1"/>
</dbReference>
<dbReference type="EC" id="6.1.1.20" evidence="15"/>
<dbReference type="InterPro" id="IPR033714">
    <property type="entry name" value="tRNA_bind_bactPheRS"/>
</dbReference>
<evidence type="ECO:0000256" key="12">
    <source>
        <dbReference type="ARBA" id="ARBA00022917"/>
    </source>
</evidence>
<evidence type="ECO:0000256" key="15">
    <source>
        <dbReference type="HAMAP-Rule" id="MF_00283"/>
    </source>
</evidence>
<sequence length="830" mass="92134">MKISWKWLQQWADLSELSVDDVSHRLTMAGLEVDGVEHLGEGCDDIVVARIDRISEHPDADKLVICDLTLGEGKTSNVVCGAKNMAEGDFVALAQPGSSPPGVDFDIVSRKVRGVLSHGMLCSGSELGLEDDTDGILILARTHELGMPAFEAMGLKDTVIEVDLTPNRPDCLGHLGVARELSALYGRALKTPTDWQETPVWESSAAPQASDAAPLIVEDAEGCPRYLFAVIEDVKVGPSPAWLRSRLTAIGLRSINNIVDITNYILMELNQPLHVFDLDKLQGPEIRVRRATAGETIVGIDHNEYKLDPSDLVIADAERPVAIAGVMGGADTEVDETTTRVLIECAYFEPTTVRRSARRHSLHTDSSHRFERGIDPAGLPAALARALRLMLRTQETLDSNPTVRTGIVEHCVDAVTKNTQVTLPKTMPSRILGIDPSEDTIVGYLGALGIEMTAQGEDTWLCTVPTYRPDIERPIDLVEEVARMYGYDEIPSTLPRSSMGYTHRVRPEDTRHPETIISRNYRRILATIRTQLLSFGLYEVVNYGFMSAQELDLLRIAPGDRRRETARLANPLVADDAFMQTTMLPGLLKNLTLNRARRRKNVAIFETGRRYFKDTERPTLAMLLSGQKEHHWSGNTAWDFFDLKGIVEAICRPFATEGLEWQVPADAQPYLHPGVQAEWVLDGKIIASLGRLHPMVASDLDVDAEVFVAELYLDELFALKPVERRFSAPPRFPAVTRDFALTYGLETPYADLERAISRLADQDPDFGAIFESFELFDVYAGEQVAEGMRSLALSVVYRAADKTLTDTLVERADKRLIEWLETQVQATLRG</sequence>
<keyword evidence="9 15" id="KW-0067">ATP-binding</keyword>
<keyword evidence="13 15" id="KW-0030">Aminoacyl-tRNA synthetase</keyword>
<dbReference type="Proteomes" id="UP000249799">
    <property type="component" value="Chromosome"/>
</dbReference>
<feature type="binding site" evidence="15">
    <location>
        <position position="479"/>
    </location>
    <ligand>
        <name>Mg(2+)</name>
        <dbReference type="ChEBI" id="CHEBI:18420"/>
        <note>shared with alpha subunit</note>
    </ligand>
</feature>
<dbReference type="HAMAP" id="MF_00283">
    <property type="entry name" value="Phe_tRNA_synth_beta1"/>
    <property type="match status" value="1"/>
</dbReference>
<evidence type="ECO:0000256" key="7">
    <source>
        <dbReference type="ARBA" id="ARBA00022723"/>
    </source>
</evidence>
<dbReference type="NCBIfam" id="TIGR00472">
    <property type="entry name" value="pheT_bact"/>
    <property type="match status" value="1"/>
</dbReference>
<dbReference type="PROSITE" id="PS50886">
    <property type="entry name" value="TRBD"/>
    <property type="match status" value="1"/>
</dbReference>
<dbReference type="FunFam" id="3.50.40.10:FF:000001">
    <property type="entry name" value="Phenylalanine--tRNA ligase beta subunit"/>
    <property type="match status" value="1"/>
</dbReference>
<evidence type="ECO:0000256" key="1">
    <source>
        <dbReference type="ARBA" id="ARBA00004496"/>
    </source>
</evidence>
<dbReference type="Gene3D" id="3.30.56.10">
    <property type="match status" value="2"/>
</dbReference>
<comment type="cofactor">
    <cofactor evidence="15">
        <name>Mg(2+)</name>
        <dbReference type="ChEBI" id="CHEBI:18420"/>
    </cofactor>
    <text evidence="15">Binds 2 magnesium ions per tetramer.</text>
</comment>
<dbReference type="PANTHER" id="PTHR10947">
    <property type="entry name" value="PHENYLALANYL-TRNA SYNTHETASE BETA CHAIN AND LEUCINE-RICH REPEAT-CONTAINING PROTEIN 47"/>
    <property type="match status" value="1"/>
</dbReference>
<dbReference type="GO" id="GO:0000049">
    <property type="term" value="F:tRNA binding"/>
    <property type="evidence" value="ECO:0007669"/>
    <property type="project" value="UniProtKB-UniRule"/>
</dbReference>
<dbReference type="InterPro" id="IPR002547">
    <property type="entry name" value="tRNA-bd_dom"/>
</dbReference>
<keyword evidence="6 15" id="KW-0436">Ligase</keyword>
<evidence type="ECO:0000256" key="6">
    <source>
        <dbReference type="ARBA" id="ARBA00022598"/>
    </source>
</evidence>